<dbReference type="SMART" id="SM00028">
    <property type="entry name" value="TPR"/>
    <property type="match status" value="5"/>
</dbReference>
<evidence type="ECO:0000256" key="1">
    <source>
        <dbReference type="ARBA" id="ARBA00022737"/>
    </source>
</evidence>
<dbReference type="Gene3D" id="1.25.40.10">
    <property type="entry name" value="Tetratricopeptide repeat domain"/>
    <property type="match status" value="2"/>
</dbReference>
<sequence>MFSFVKLFGTKQKLFKFKVRPLKMAELDEICRLLREDKTLEALEYLKREAPDDVKEIIENIFNNPLSIKKLEEPWRQMVSLVYFAYVSKFTSERNDNQSLVSCVVSSINAVKLCNAFGINYLIPKFLRNAARALILMGMKDEAEKMYLEAEKIAENSDKLEFARVENDFATLLFELGRYEEALDKIENALRIKIALASDEELAETLMNAGEIYKKVGDFEMSEKCFKEAERIYRSLMEIDKSAAFNLAITLSNFSMLRKMRGDYKEAEKMLTESLEIMEDLEKKDKDFTQFVATTLKHLGDLYREMKDYEKAQKYYERSREKFREFQARLETLN</sequence>
<dbReference type="InterPro" id="IPR011990">
    <property type="entry name" value="TPR-like_helical_dom_sf"/>
</dbReference>
<dbReference type="AlphaFoldDB" id="A0A7C3UK85"/>
<reference evidence="4" key="1">
    <citation type="journal article" date="2020" name="mSystems">
        <title>Genome- and Community-Level Interaction Insights into Carbon Utilization and Element Cycling Functions of Hydrothermarchaeota in Hydrothermal Sediment.</title>
        <authorList>
            <person name="Zhou Z."/>
            <person name="Liu Y."/>
            <person name="Xu W."/>
            <person name="Pan J."/>
            <person name="Luo Z.H."/>
            <person name="Li M."/>
        </authorList>
    </citation>
    <scope>NUCLEOTIDE SEQUENCE [LARGE SCALE GENOMIC DNA]</scope>
    <source>
        <strain evidence="4">SpSt-97</strain>
    </source>
</reference>
<dbReference type="SUPFAM" id="SSF48452">
    <property type="entry name" value="TPR-like"/>
    <property type="match status" value="1"/>
</dbReference>
<dbReference type="PANTHER" id="PTHR45641">
    <property type="entry name" value="TETRATRICOPEPTIDE REPEAT PROTEIN (AFU_ORTHOLOGUE AFUA_6G03870)"/>
    <property type="match status" value="1"/>
</dbReference>
<feature type="repeat" description="TPR" evidence="3">
    <location>
        <begin position="203"/>
        <end position="236"/>
    </location>
</feature>
<dbReference type="EMBL" id="DTPI01000022">
    <property type="protein sequence ID" value="HGE66113.1"/>
    <property type="molecule type" value="Genomic_DNA"/>
</dbReference>
<keyword evidence="2 3" id="KW-0802">TPR repeat</keyword>
<dbReference type="Pfam" id="PF13424">
    <property type="entry name" value="TPR_12"/>
    <property type="match status" value="2"/>
</dbReference>
<evidence type="ECO:0000313" key="4">
    <source>
        <dbReference type="EMBL" id="HGE66113.1"/>
    </source>
</evidence>
<comment type="caution">
    <text evidence="4">The sequence shown here is derived from an EMBL/GenBank/DDBJ whole genome shotgun (WGS) entry which is preliminary data.</text>
</comment>
<evidence type="ECO:0000256" key="3">
    <source>
        <dbReference type="PROSITE-ProRule" id="PRU00339"/>
    </source>
</evidence>
<organism evidence="4">
    <name type="scientific">Geoglobus ahangari</name>
    <dbReference type="NCBI Taxonomy" id="113653"/>
    <lineage>
        <taxon>Archaea</taxon>
        <taxon>Methanobacteriati</taxon>
        <taxon>Methanobacteriota</taxon>
        <taxon>Archaeoglobi</taxon>
        <taxon>Archaeoglobales</taxon>
        <taxon>Archaeoglobaceae</taxon>
        <taxon>Geoglobus</taxon>
    </lineage>
</organism>
<name>A0A7C3UK85_9EURY</name>
<evidence type="ECO:0000256" key="2">
    <source>
        <dbReference type="ARBA" id="ARBA00022803"/>
    </source>
</evidence>
<protein>
    <submittedName>
        <fullName evidence="4">Tetratricopeptide repeat protein</fullName>
    </submittedName>
</protein>
<gene>
    <name evidence="4" type="ORF">ENX77_03155</name>
</gene>
<feature type="repeat" description="TPR" evidence="3">
    <location>
        <begin position="293"/>
        <end position="326"/>
    </location>
</feature>
<dbReference type="InterPro" id="IPR019734">
    <property type="entry name" value="TPR_rpt"/>
</dbReference>
<accession>A0A7C3UK85</accession>
<dbReference type="PROSITE" id="PS50005">
    <property type="entry name" value="TPR"/>
    <property type="match status" value="2"/>
</dbReference>
<proteinExistence type="predicted"/>
<dbReference type="PANTHER" id="PTHR45641:SF19">
    <property type="entry name" value="NEPHROCYSTIN-3"/>
    <property type="match status" value="1"/>
</dbReference>
<keyword evidence="1" id="KW-0677">Repeat</keyword>